<dbReference type="Proteomes" id="UP000244334">
    <property type="component" value="Unassembled WGS sequence"/>
</dbReference>
<dbReference type="EMBL" id="LJAM02000183">
    <property type="protein sequence ID" value="RAP71212.1"/>
    <property type="molecule type" value="Genomic_DNA"/>
</dbReference>
<accession>A0A328TP03</accession>
<reference evidence="1" key="1">
    <citation type="submission" date="2018-04" db="EMBL/GenBank/DDBJ databases">
        <title>Genomes of the Obligate Erwinia dacicola and Facultative Enterobacter sp. OLF Endosymbionts of the Olive Fruit fly, Bactrocera oleae.</title>
        <authorList>
            <person name="Estes A.M."/>
            <person name="Hearn D.J."/>
            <person name="Agarwal S."/>
            <person name="Pierson E.A."/>
            <person name="Dunning-Hotopp J.C."/>
        </authorList>
    </citation>
    <scope>NUCLEOTIDE SEQUENCE [LARGE SCALE GENOMIC DNA]</scope>
    <source>
        <strain evidence="1">Oroville</strain>
    </source>
</reference>
<proteinExistence type="predicted"/>
<name>A0A328TP03_9GAMM</name>
<evidence type="ECO:0000313" key="2">
    <source>
        <dbReference type="Proteomes" id="UP000244334"/>
    </source>
</evidence>
<evidence type="ECO:0000313" key="1">
    <source>
        <dbReference type="EMBL" id="RAP71212.1"/>
    </source>
</evidence>
<sequence length="37" mass="4154">MTALIGFPTLRLIRYSMRALQLNGLAPSEWLYISSGI</sequence>
<organism evidence="1 2">
    <name type="scientific">Candidatus Erwinia dacicola</name>
    <dbReference type="NCBI Taxonomy" id="252393"/>
    <lineage>
        <taxon>Bacteria</taxon>
        <taxon>Pseudomonadati</taxon>
        <taxon>Pseudomonadota</taxon>
        <taxon>Gammaproteobacteria</taxon>
        <taxon>Enterobacterales</taxon>
        <taxon>Erwiniaceae</taxon>
        <taxon>Erwinia</taxon>
    </lineage>
</organism>
<comment type="caution">
    <text evidence="1">The sequence shown here is derived from an EMBL/GenBank/DDBJ whole genome shotgun (WGS) entry which is preliminary data.</text>
</comment>
<keyword evidence="2" id="KW-1185">Reference proteome</keyword>
<gene>
    <name evidence="1" type="ORF">ACZ87_01977</name>
</gene>
<dbReference type="AlphaFoldDB" id="A0A328TP03"/>
<protein>
    <submittedName>
        <fullName evidence="1">Uncharacterized protein</fullName>
    </submittedName>
</protein>